<dbReference type="Pfam" id="PF00076">
    <property type="entry name" value="RRM_1"/>
    <property type="match status" value="1"/>
</dbReference>
<dbReference type="InterPro" id="IPR051183">
    <property type="entry name" value="U1_U11-U12_snRNP_70-35kDa"/>
</dbReference>
<accession>A0A5S6QA47</accession>
<keyword evidence="11" id="KW-1185">Reference proteome</keyword>
<dbReference type="PROSITE" id="PS50102">
    <property type="entry name" value="RRM"/>
    <property type="match status" value="1"/>
</dbReference>
<keyword evidence="7" id="KW-0687">Ribonucleoprotein</keyword>
<dbReference type="GO" id="GO:0016607">
    <property type="term" value="C:nuclear speck"/>
    <property type="evidence" value="ECO:0007669"/>
    <property type="project" value="UniProtKB-SubCell"/>
</dbReference>
<keyword evidence="4" id="KW-0507">mRNA processing</keyword>
<evidence type="ECO:0000259" key="10">
    <source>
        <dbReference type="PROSITE" id="PS50102"/>
    </source>
</evidence>
<comment type="subcellular location">
    <subcellularLocation>
        <location evidence="1">Nucleus speckle</location>
    </subcellularLocation>
    <subcellularLocation>
        <location evidence="2">Nucleus</location>
        <location evidence="2">Nucleoplasm</location>
    </subcellularLocation>
</comment>
<dbReference type="InterPro" id="IPR000504">
    <property type="entry name" value="RRM_dom"/>
</dbReference>
<dbReference type="Pfam" id="PF12220">
    <property type="entry name" value="U1snRNP70_N"/>
    <property type="match status" value="1"/>
</dbReference>
<dbReference type="WBParaSite" id="TMUE_1000003965.2">
    <property type="protein sequence ID" value="TMUE_1000003965.2"/>
    <property type="gene ID" value="WBGene00286741"/>
</dbReference>
<evidence type="ECO:0000256" key="7">
    <source>
        <dbReference type="ARBA" id="ARBA00023274"/>
    </source>
</evidence>
<keyword evidence="6" id="KW-0539">Nucleus</keyword>
<dbReference type="GO" id="GO:0071011">
    <property type="term" value="C:precatalytic spliceosome"/>
    <property type="evidence" value="ECO:0007669"/>
    <property type="project" value="TreeGrafter"/>
</dbReference>
<reference evidence="11" key="1">
    <citation type="submission" date="2014-03" db="EMBL/GenBank/DDBJ databases">
        <title>The whipworm genome and dual-species transcriptomics of an intimate host-pathogen interaction.</title>
        <authorList>
            <person name="Foth B.J."/>
            <person name="Tsai I.J."/>
            <person name="Reid A.J."/>
            <person name="Bancroft A.J."/>
            <person name="Nichol S."/>
            <person name="Tracey A."/>
            <person name="Holroyd N."/>
            <person name="Cotton J.A."/>
            <person name="Stanley E.J."/>
            <person name="Zarowiecki M."/>
            <person name="Liu J.Z."/>
            <person name="Huckvale T."/>
            <person name="Cooper P.J."/>
            <person name="Grencis R.K."/>
            <person name="Berriman M."/>
        </authorList>
    </citation>
    <scope>NUCLEOTIDE SEQUENCE [LARGE SCALE GENOMIC DNA]</scope>
    <source>
        <strain evidence="11">Edinburgh</strain>
    </source>
</reference>
<feature type="domain" description="RRM" evidence="10">
    <location>
        <begin position="102"/>
        <end position="180"/>
    </location>
</feature>
<dbReference type="GO" id="GO:0000398">
    <property type="term" value="P:mRNA splicing, via spliceosome"/>
    <property type="evidence" value="ECO:0007669"/>
    <property type="project" value="TreeGrafter"/>
</dbReference>
<evidence type="ECO:0000313" key="12">
    <source>
        <dbReference type="WBParaSite" id="TMUE_1000003965.1"/>
    </source>
</evidence>
<dbReference type="GO" id="GO:0005685">
    <property type="term" value="C:U1 snRNP"/>
    <property type="evidence" value="ECO:0007669"/>
    <property type="project" value="TreeGrafter"/>
</dbReference>
<proteinExistence type="predicted"/>
<dbReference type="InterPro" id="IPR034143">
    <property type="entry name" value="snRNP70_RRM"/>
</dbReference>
<sequence>MTQYLPPNLLALFAPRDPIPYLPPPDKLVCEKKRTPYRGLAQYLNYFEDPKDKPPPVKVETKTERLKRKQRDRSEMQAYRIEKGIALWDPATNPNATEDPYKTLFVSRISYDTTEAKLRREFETFGPLKKVCMINSVVSGKPRGYAFLEFEHERDMHAAYKHADGRKIDGRRVLVDVERGRTVKGWLPRRFGGGLGETRRPRAPGGMPIDSDNMTDNATYRRDRYDGGMPDVERDRRNDRSRSRERGSRRDRDRYDDYKRHNRENNYRNDRRNEGGSISRDRRQGFRNR</sequence>
<protein>
    <recommendedName>
        <fullName evidence="3">U1 small nuclear ribonucleoprotein 70 kDa</fullName>
    </recommendedName>
</protein>
<organism evidence="11 12">
    <name type="scientific">Trichuris muris</name>
    <name type="common">Mouse whipworm</name>
    <dbReference type="NCBI Taxonomy" id="70415"/>
    <lineage>
        <taxon>Eukaryota</taxon>
        <taxon>Metazoa</taxon>
        <taxon>Ecdysozoa</taxon>
        <taxon>Nematoda</taxon>
        <taxon>Enoplea</taxon>
        <taxon>Dorylaimia</taxon>
        <taxon>Trichinellida</taxon>
        <taxon>Trichuridae</taxon>
        <taxon>Trichuris</taxon>
    </lineage>
</organism>
<dbReference type="GO" id="GO:0003729">
    <property type="term" value="F:mRNA binding"/>
    <property type="evidence" value="ECO:0007669"/>
    <property type="project" value="TreeGrafter"/>
</dbReference>
<evidence type="ECO:0000256" key="6">
    <source>
        <dbReference type="ARBA" id="ARBA00023242"/>
    </source>
</evidence>
<dbReference type="FunFam" id="3.30.70.330:FF:000153">
    <property type="entry name" value="U1 small nuclear ribonucleoprotein 70 kDa"/>
    <property type="match status" value="1"/>
</dbReference>
<evidence type="ECO:0000256" key="8">
    <source>
        <dbReference type="PROSITE-ProRule" id="PRU00176"/>
    </source>
</evidence>
<dbReference type="CDD" id="cd12236">
    <property type="entry name" value="RRM_snRNP70"/>
    <property type="match status" value="1"/>
</dbReference>
<dbReference type="WBParaSite" id="TMUE_1000003965.1">
    <property type="protein sequence ID" value="TMUE_1000003965.1"/>
    <property type="gene ID" value="WBGene00286741"/>
</dbReference>
<evidence type="ECO:0000256" key="3">
    <source>
        <dbReference type="ARBA" id="ARBA00016996"/>
    </source>
</evidence>
<dbReference type="SUPFAM" id="SSF54928">
    <property type="entry name" value="RNA-binding domain, RBD"/>
    <property type="match status" value="1"/>
</dbReference>
<dbReference type="Gene3D" id="3.30.70.330">
    <property type="match status" value="1"/>
</dbReference>
<keyword evidence="5 8" id="KW-0694">RNA-binding</keyword>
<evidence type="ECO:0000313" key="11">
    <source>
        <dbReference type="Proteomes" id="UP000046395"/>
    </source>
</evidence>
<dbReference type="InterPro" id="IPR012677">
    <property type="entry name" value="Nucleotide-bd_a/b_plait_sf"/>
</dbReference>
<evidence type="ECO:0000256" key="4">
    <source>
        <dbReference type="ARBA" id="ARBA00022664"/>
    </source>
</evidence>
<dbReference type="PANTHER" id="PTHR13952">
    <property type="entry name" value="U1 SMALL NUCLEAR RIBONUCLEOPROTEIN 70 KD"/>
    <property type="match status" value="1"/>
</dbReference>
<dbReference type="STRING" id="70415.A0A5S6QA47"/>
<dbReference type="PANTHER" id="PTHR13952:SF5">
    <property type="entry name" value="U1 SMALL NUCLEAR RIBONUCLEOPROTEIN 70 KDA"/>
    <property type="match status" value="1"/>
</dbReference>
<name>A0A5S6QA47_TRIMR</name>
<dbReference type="InterPro" id="IPR035979">
    <property type="entry name" value="RBD_domain_sf"/>
</dbReference>
<dbReference type="SMART" id="SM00360">
    <property type="entry name" value="RRM"/>
    <property type="match status" value="1"/>
</dbReference>
<evidence type="ECO:0000256" key="9">
    <source>
        <dbReference type="SAM" id="MobiDB-lite"/>
    </source>
</evidence>
<dbReference type="GO" id="GO:0071004">
    <property type="term" value="C:U2-type prespliceosome"/>
    <property type="evidence" value="ECO:0007669"/>
    <property type="project" value="TreeGrafter"/>
</dbReference>
<evidence type="ECO:0000256" key="1">
    <source>
        <dbReference type="ARBA" id="ARBA00004324"/>
    </source>
</evidence>
<dbReference type="Proteomes" id="UP000046395">
    <property type="component" value="Unassembled WGS sequence"/>
</dbReference>
<feature type="compositionally biased region" description="Basic and acidic residues" evidence="9">
    <location>
        <begin position="219"/>
        <end position="289"/>
    </location>
</feature>
<reference evidence="12" key="2">
    <citation type="submission" date="2019-12" db="UniProtKB">
        <authorList>
            <consortium name="WormBaseParasite"/>
        </authorList>
    </citation>
    <scope>IDENTIFICATION</scope>
</reference>
<evidence type="ECO:0000256" key="2">
    <source>
        <dbReference type="ARBA" id="ARBA00004642"/>
    </source>
</evidence>
<evidence type="ECO:0000256" key="5">
    <source>
        <dbReference type="ARBA" id="ARBA00022884"/>
    </source>
</evidence>
<dbReference type="InterPro" id="IPR022023">
    <property type="entry name" value="U1snRNP70_N"/>
</dbReference>
<dbReference type="AlphaFoldDB" id="A0A5S6QA47"/>
<dbReference type="GO" id="GO:0030619">
    <property type="term" value="F:U1 snRNA binding"/>
    <property type="evidence" value="ECO:0007669"/>
    <property type="project" value="InterPro"/>
</dbReference>
<feature type="region of interest" description="Disordered" evidence="9">
    <location>
        <begin position="188"/>
        <end position="289"/>
    </location>
</feature>